<evidence type="ECO:0000256" key="4">
    <source>
        <dbReference type="ARBA" id="ARBA00023136"/>
    </source>
</evidence>
<keyword evidence="5" id="KW-0874">Quinone</keyword>
<comment type="subcellular location">
    <subcellularLocation>
        <location evidence="5">Cell membrane</location>
        <topology evidence="5">Multi-pass membrane protein</topology>
    </subcellularLocation>
    <subcellularLocation>
        <location evidence="1">Endomembrane system</location>
        <topology evidence="1">Multi-pass membrane protein</topology>
    </subcellularLocation>
    <subcellularLocation>
        <location evidence="6">Membrane</location>
        <topology evidence="6">Multi-pass membrane protein</topology>
    </subcellularLocation>
</comment>
<dbReference type="InterPro" id="IPR001750">
    <property type="entry name" value="ND/Mrp_TM"/>
</dbReference>
<keyword evidence="2 5" id="KW-0812">Transmembrane</keyword>
<feature type="transmembrane region" description="Helical" evidence="5">
    <location>
        <begin position="242"/>
        <end position="263"/>
    </location>
</feature>
<feature type="transmembrane region" description="Helical" evidence="5">
    <location>
        <begin position="15"/>
        <end position="34"/>
    </location>
</feature>
<dbReference type="EMBL" id="FNGS01000004">
    <property type="protein sequence ID" value="SDM02070.1"/>
    <property type="molecule type" value="Genomic_DNA"/>
</dbReference>
<dbReference type="GO" id="GO:0050136">
    <property type="term" value="F:NADH dehydrogenase (quinone) (non-electrogenic) activity"/>
    <property type="evidence" value="ECO:0007669"/>
    <property type="project" value="UniProtKB-UniRule"/>
</dbReference>
<feature type="transmembrane region" description="Helical" evidence="5">
    <location>
        <begin position="453"/>
        <end position="472"/>
    </location>
</feature>
<feature type="transmembrane region" description="Helical" evidence="5">
    <location>
        <begin position="297"/>
        <end position="317"/>
    </location>
</feature>
<protein>
    <recommendedName>
        <fullName evidence="5">NADH-quinone oxidoreductase subunit N</fullName>
        <ecNumber evidence="5">7.1.1.-</ecNumber>
    </recommendedName>
    <alternativeName>
        <fullName evidence="5">NADH dehydrogenase I subunit N</fullName>
    </alternativeName>
    <alternativeName>
        <fullName evidence="5">NDH-1 subunit N</fullName>
    </alternativeName>
</protein>
<keyword evidence="9" id="KW-1185">Reference proteome</keyword>
<feature type="transmembrane region" description="Helical" evidence="5">
    <location>
        <begin position="41"/>
        <end position="62"/>
    </location>
</feature>
<dbReference type="RefSeq" id="WP_093201972.1">
    <property type="nucleotide sequence ID" value="NZ_FNGS01000004.1"/>
</dbReference>
<keyword evidence="5" id="KW-1003">Cell membrane</keyword>
<feature type="transmembrane region" description="Helical" evidence="5">
    <location>
        <begin position="367"/>
        <end position="389"/>
    </location>
</feature>
<keyword evidence="5" id="KW-0520">NAD</keyword>
<dbReference type="GO" id="GO:0048038">
    <property type="term" value="F:quinone binding"/>
    <property type="evidence" value="ECO:0007669"/>
    <property type="project" value="UniProtKB-KW"/>
</dbReference>
<feature type="transmembrane region" description="Helical" evidence="5">
    <location>
        <begin position="269"/>
        <end position="290"/>
    </location>
</feature>
<proteinExistence type="inferred from homology"/>
<dbReference type="AlphaFoldDB" id="A0A1G9PTJ1"/>
<dbReference type="EC" id="7.1.1.-" evidence="5"/>
<feature type="transmembrane region" description="Helical" evidence="5">
    <location>
        <begin position="82"/>
        <end position="101"/>
    </location>
</feature>
<keyword evidence="4 5" id="KW-0472">Membrane</keyword>
<comment type="function">
    <text evidence="5">NDH-1 shuttles electrons from NADH, via FMN and iron-sulfur (Fe-S) centers, to quinones in the respiratory chain. The immediate electron acceptor for the enzyme in this species is believed to be a menaquinone. Couples the redox reaction to proton translocation (for every two electrons transferred, four hydrogen ions are translocated across the cytoplasmic membrane), and thus conserves the redox energy in a proton gradient.</text>
</comment>
<dbReference type="GO" id="GO:0008137">
    <property type="term" value="F:NADH dehydrogenase (ubiquinone) activity"/>
    <property type="evidence" value="ECO:0007669"/>
    <property type="project" value="InterPro"/>
</dbReference>
<dbReference type="GO" id="GO:0012505">
    <property type="term" value="C:endomembrane system"/>
    <property type="evidence" value="ECO:0007669"/>
    <property type="project" value="UniProtKB-SubCell"/>
</dbReference>
<feature type="domain" description="NADH:quinone oxidoreductase/Mrp antiporter transmembrane" evidence="7">
    <location>
        <begin position="127"/>
        <end position="413"/>
    </location>
</feature>
<dbReference type="HAMAP" id="MF_00445">
    <property type="entry name" value="NDH1_NuoN_1"/>
    <property type="match status" value="1"/>
</dbReference>
<dbReference type="STRING" id="563176.SAMN04488090_2314"/>
<evidence type="ECO:0000256" key="1">
    <source>
        <dbReference type="ARBA" id="ARBA00004127"/>
    </source>
</evidence>
<evidence type="ECO:0000256" key="5">
    <source>
        <dbReference type="HAMAP-Rule" id="MF_00445"/>
    </source>
</evidence>
<evidence type="ECO:0000256" key="3">
    <source>
        <dbReference type="ARBA" id="ARBA00022989"/>
    </source>
</evidence>
<keyword evidence="5" id="KW-1278">Translocase</keyword>
<evidence type="ECO:0000313" key="8">
    <source>
        <dbReference type="EMBL" id="SDM02070.1"/>
    </source>
</evidence>
<dbReference type="GO" id="GO:0042773">
    <property type="term" value="P:ATP synthesis coupled electron transport"/>
    <property type="evidence" value="ECO:0007669"/>
    <property type="project" value="InterPro"/>
</dbReference>
<dbReference type="GO" id="GO:0005886">
    <property type="term" value="C:plasma membrane"/>
    <property type="evidence" value="ECO:0007669"/>
    <property type="project" value="UniProtKB-SubCell"/>
</dbReference>
<keyword evidence="3 5" id="KW-1133">Transmembrane helix</keyword>
<dbReference type="InterPro" id="IPR010096">
    <property type="entry name" value="NADH-Q_OxRdtase_suN/2"/>
</dbReference>
<dbReference type="PANTHER" id="PTHR22773">
    <property type="entry name" value="NADH DEHYDROGENASE"/>
    <property type="match status" value="1"/>
</dbReference>
<comment type="catalytic activity">
    <reaction evidence="5">
        <text>a quinone + NADH + 5 H(+)(in) = a quinol + NAD(+) + 4 H(+)(out)</text>
        <dbReference type="Rhea" id="RHEA:57888"/>
        <dbReference type="ChEBI" id="CHEBI:15378"/>
        <dbReference type="ChEBI" id="CHEBI:24646"/>
        <dbReference type="ChEBI" id="CHEBI:57540"/>
        <dbReference type="ChEBI" id="CHEBI:57945"/>
        <dbReference type="ChEBI" id="CHEBI:132124"/>
    </reaction>
</comment>
<dbReference type="OrthoDB" id="9811718at2"/>
<feature type="transmembrane region" description="Helical" evidence="5">
    <location>
        <begin position="108"/>
        <end position="127"/>
    </location>
</feature>
<evidence type="ECO:0000313" key="9">
    <source>
        <dbReference type="Proteomes" id="UP000198901"/>
    </source>
</evidence>
<comment type="similarity">
    <text evidence="5">Belongs to the complex I subunit 2 family.</text>
</comment>
<gene>
    <name evidence="5" type="primary">nuoN</name>
    <name evidence="8" type="ORF">SAMN04488090_2314</name>
</gene>
<name>A0A1G9PTJ1_9BACT</name>
<keyword evidence="5" id="KW-0813">Transport</keyword>
<evidence type="ECO:0000259" key="7">
    <source>
        <dbReference type="Pfam" id="PF00361"/>
    </source>
</evidence>
<dbReference type="Proteomes" id="UP000198901">
    <property type="component" value="Unassembled WGS sequence"/>
</dbReference>
<comment type="subunit">
    <text evidence="5">NDH-1 is composed of 14 different subunits. Subunits NuoA, H, J, K, L, M, N constitute the membrane sector of the complex.</text>
</comment>
<evidence type="ECO:0000256" key="6">
    <source>
        <dbReference type="RuleBase" id="RU000320"/>
    </source>
</evidence>
<evidence type="ECO:0000256" key="2">
    <source>
        <dbReference type="ARBA" id="ARBA00022692"/>
    </source>
</evidence>
<feature type="transmembrane region" description="Helical" evidence="5">
    <location>
        <begin position="163"/>
        <end position="185"/>
    </location>
</feature>
<sequence>MLQELTHILQSVPGLTPELWLIAAFAGVIAWDLIDRSEKGSAFHAVTAGILLITSWLVIRQWKELTPGFLFGRMLVIDGKSLYFKLFVLLAGLITVLHSWLTGRKWSGEFFSVLIGLILGLLVLAMAANLLTVYLSLEIVSISSYILTAFRGDRKSAEGGMKYVLFGSVSSGLMLYGMSLLYGITSTLDFLNPAFTRALVETDPLVSGTAVLLAISGLLFKISAVPLHVWNPDVYEAAETPVASFFSVAPKAVAFLVLMRFLSVSLVDFQPVLAVISLATITVGNFSALWQKDAKRLLAYSSIAQSGFVLVGLTAFSELGLQTVIFYLGAYLFGTMGSFYLVDVLSPGRSRNDFTISGFDGLGRNQPLAGVMLTIALLSLVGIPMTVGFTAKLFLFSSLWDGYQLSHSGLFLTLFVFGLFNTAVSLAVYVRIPFALFFRPERAEGQGIRLSPAQLLLGAILTVPVVLLFLRSDWLFNWISRL</sequence>
<feature type="transmembrane region" description="Helical" evidence="5">
    <location>
        <begin position="409"/>
        <end position="432"/>
    </location>
</feature>
<feature type="transmembrane region" description="Helical" evidence="5">
    <location>
        <begin position="323"/>
        <end position="346"/>
    </location>
</feature>
<dbReference type="Pfam" id="PF00361">
    <property type="entry name" value="Proton_antipo_M"/>
    <property type="match status" value="1"/>
</dbReference>
<organism evidence="8 9">
    <name type="scientific">Siphonobacter aquaeclarae</name>
    <dbReference type="NCBI Taxonomy" id="563176"/>
    <lineage>
        <taxon>Bacteria</taxon>
        <taxon>Pseudomonadati</taxon>
        <taxon>Bacteroidota</taxon>
        <taxon>Cytophagia</taxon>
        <taxon>Cytophagales</taxon>
        <taxon>Cytophagaceae</taxon>
        <taxon>Siphonobacter</taxon>
    </lineage>
</organism>
<feature type="transmembrane region" description="Helical" evidence="5">
    <location>
        <begin position="205"/>
        <end position="230"/>
    </location>
</feature>
<reference evidence="8 9" key="1">
    <citation type="submission" date="2016-10" db="EMBL/GenBank/DDBJ databases">
        <authorList>
            <person name="de Groot N.N."/>
        </authorList>
    </citation>
    <scope>NUCLEOTIDE SEQUENCE [LARGE SCALE GENOMIC DNA]</scope>
    <source>
        <strain evidence="8 9">DSM 21668</strain>
    </source>
</reference>
<accession>A0A1G9PTJ1</accession>